<gene>
    <name evidence="1" type="ORF">BO95DRAFT_126237</name>
</gene>
<proteinExistence type="predicted"/>
<dbReference type="Proteomes" id="UP000249057">
    <property type="component" value="Unassembled WGS sequence"/>
</dbReference>
<sequence length="165" mass="19069">MPNRTCVRRLWIWFSGPQCTQKRKNPENLHVQTRRLLVTMTTSRWMHDTVFTTRTRDHLKNWQCRHCHVISHSYTSLPLQRFENQIRSLTLATRVFVMASKSSGVIFPSEIYAEYSIDGKQGLGVLNSKGSVLSVLISSYLDQGTESNWRRLTSSLLSIINVILT</sequence>
<evidence type="ECO:0000313" key="1">
    <source>
        <dbReference type="EMBL" id="RAH45908.1"/>
    </source>
</evidence>
<evidence type="ECO:0000313" key="2">
    <source>
        <dbReference type="Proteomes" id="UP000249057"/>
    </source>
</evidence>
<name>A0ACD1G9I1_9EURO</name>
<reference evidence="1" key="1">
    <citation type="submission" date="2018-02" db="EMBL/GenBank/DDBJ databases">
        <title>The genomes of Aspergillus section Nigri reveals drivers in fungal speciation.</title>
        <authorList>
            <consortium name="DOE Joint Genome Institute"/>
            <person name="Vesth T.C."/>
            <person name="Nybo J."/>
            <person name="Theobald S."/>
            <person name="Brandl J."/>
            <person name="Frisvad J.C."/>
            <person name="Nielsen K.F."/>
            <person name="Lyhne E.K."/>
            <person name="Kogle M.E."/>
            <person name="Kuo A."/>
            <person name="Riley R."/>
            <person name="Clum A."/>
            <person name="Nolan M."/>
            <person name="Lipzen A."/>
            <person name="Salamov A."/>
            <person name="Henrissat B."/>
            <person name="Wiebenga A."/>
            <person name="De vries R.P."/>
            <person name="Grigoriev I.V."/>
            <person name="Mortensen U.H."/>
            <person name="Andersen M.R."/>
            <person name="Baker S.E."/>
        </authorList>
    </citation>
    <scope>NUCLEOTIDE SEQUENCE</scope>
    <source>
        <strain evidence="1">CBS 621.78</strain>
    </source>
</reference>
<organism evidence="1 2">
    <name type="scientific">Aspergillus brunneoviolaceus CBS 621.78</name>
    <dbReference type="NCBI Taxonomy" id="1450534"/>
    <lineage>
        <taxon>Eukaryota</taxon>
        <taxon>Fungi</taxon>
        <taxon>Dikarya</taxon>
        <taxon>Ascomycota</taxon>
        <taxon>Pezizomycotina</taxon>
        <taxon>Eurotiomycetes</taxon>
        <taxon>Eurotiomycetidae</taxon>
        <taxon>Eurotiales</taxon>
        <taxon>Aspergillaceae</taxon>
        <taxon>Aspergillus</taxon>
        <taxon>Aspergillus subgen. Circumdati</taxon>
    </lineage>
</organism>
<dbReference type="EMBL" id="KZ825341">
    <property type="protein sequence ID" value="RAH45908.1"/>
    <property type="molecule type" value="Genomic_DNA"/>
</dbReference>
<keyword evidence="2" id="KW-1185">Reference proteome</keyword>
<accession>A0ACD1G9I1</accession>
<protein>
    <submittedName>
        <fullName evidence="1">Uncharacterized protein</fullName>
    </submittedName>
</protein>